<dbReference type="SMART" id="SM00487">
    <property type="entry name" value="DEXDc"/>
    <property type="match status" value="1"/>
</dbReference>
<evidence type="ECO:0000256" key="5">
    <source>
        <dbReference type="SAM" id="MobiDB-lite"/>
    </source>
</evidence>
<dbReference type="PROSITE" id="PS00690">
    <property type="entry name" value="DEAH_ATP_HELICASE"/>
    <property type="match status" value="1"/>
</dbReference>
<dbReference type="PANTHER" id="PTHR14074">
    <property type="entry name" value="HELICASE WITH DEATH DOMAIN-RELATED"/>
    <property type="match status" value="1"/>
</dbReference>
<dbReference type="SUPFAM" id="SSF52540">
    <property type="entry name" value="P-loop containing nucleoside triphosphate hydrolases"/>
    <property type="match status" value="1"/>
</dbReference>
<dbReference type="Gene3D" id="3.30.160.20">
    <property type="match status" value="1"/>
</dbReference>
<dbReference type="InterPro" id="IPR001650">
    <property type="entry name" value="Helicase_C-like"/>
</dbReference>
<evidence type="ECO:0000256" key="4">
    <source>
        <dbReference type="SAM" id="Coils"/>
    </source>
</evidence>
<dbReference type="GO" id="GO:0005524">
    <property type="term" value="F:ATP binding"/>
    <property type="evidence" value="ECO:0007669"/>
    <property type="project" value="UniProtKB-KW"/>
</dbReference>
<dbReference type="PROSITE" id="PS51194">
    <property type="entry name" value="HELICASE_CTER"/>
    <property type="match status" value="1"/>
</dbReference>
<keyword evidence="9" id="KW-1185">Reference proteome</keyword>
<evidence type="ECO:0000313" key="8">
    <source>
        <dbReference type="EMBL" id="KOO23293.1"/>
    </source>
</evidence>
<keyword evidence="1" id="KW-0547">Nucleotide-binding</keyword>
<dbReference type="SUPFAM" id="SSF54768">
    <property type="entry name" value="dsRNA-binding domain-like"/>
    <property type="match status" value="1"/>
</dbReference>
<dbReference type="GO" id="GO:0005737">
    <property type="term" value="C:cytoplasm"/>
    <property type="evidence" value="ECO:0007669"/>
    <property type="project" value="TreeGrafter"/>
</dbReference>
<evidence type="ECO:0000259" key="7">
    <source>
        <dbReference type="PROSITE" id="PS51194"/>
    </source>
</evidence>
<proteinExistence type="predicted"/>
<dbReference type="SMART" id="SM00490">
    <property type="entry name" value="HELICc"/>
    <property type="match status" value="1"/>
</dbReference>
<dbReference type="Pfam" id="PF00270">
    <property type="entry name" value="DEAD"/>
    <property type="match status" value="1"/>
</dbReference>
<dbReference type="Pfam" id="PF00271">
    <property type="entry name" value="Helicase_C"/>
    <property type="match status" value="1"/>
</dbReference>
<keyword evidence="4" id="KW-0175">Coiled coil</keyword>
<comment type="caution">
    <text evidence="8">The sequence shown here is derived from an EMBL/GenBank/DDBJ whole genome shotgun (WGS) entry which is preliminary data.</text>
</comment>
<accession>A0A0M0JAP1</accession>
<dbReference type="GO" id="GO:0016787">
    <property type="term" value="F:hydrolase activity"/>
    <property type="evidence" value="ECO:0007669"/>
    <property type="project" value="UniProtKB-KW"/>
</dbReference>
<dbReference type="InterPro" id="IPR014001">
    <property type="entry name" value="Helicase_ATP-bd"/>
</dbReference>
<evidence type="ECO:0000256" key="2">
    <source>
        <dbReference type="ARBA" id="ARBA00022801"/>
    </source>
</evidence>
<gene>
    <name evidence="8" type="ORF">Ctob_000600</name>
</gene>
<dbReference type="PROSITE" id="PS51192">
    <property type="entry name" value="HELICASE_ATP_BIND_1"/>
    <property type="match status" value="1"/>
</dbReference>
<dbReference type="Proteomes" id="UP000037460">
    <property type="component" value="Unassembled WGS sequence"/>
</dbReference>
<dbReference type="EMBL" id="JWZX01003205">
    <property type="protein sequence ID" value="KOO23293.1"/>
    <property type="molecule type" value="Genomic_DNA"/>
</dbReference>
<evidence type="ECO:0000313" key="9">
    <source>
        <dbReference type="Proteomes" id="UP000037460"/>
    </source>
</evidence>
<feature type="region of interest" description="Disordered" evidence="5">
    <location>
        <begin position="175"/>
        <end position="196"/>
    </location>
</feature>
<name>A0A0M0JAP1_9EUKA</name>
<dbReference type="Gene3D" id="3.40.50.300">
    <property type="entry name" value="P-loop containing nucleotide triphosphate hydrolases"/>
    <property type="match status" value="2"/>
</dbReference>
<evidence type="ECO:0000259" key="6">
    <source>
        <dbReference type="PROSITE" id="PS51192"/>
    </source>
</evidence>
<sequence>MSDFVGDDPDFAALSEVFAEPSESESSDLIEEFFGGQPLTQISDPQPPPPPTVPGAHDAGDDYGEIAADIAADNVAAHVAAMADNMPPPAAAGRSSSMVAMAGPSAPEVLPERLLHLVNLIANRTIWTPQKHDIALLLMYKDNPQLARVPRRPEADKYLAIGPCVFFVDKSMPADGKKRKMESSSQAGGSSNDELWIKGTSTSAAGSSLDKNLPPNAGCSALLRKSGGFTRAAKELYGPRSIGHYCLGYTEEHSSFLPGCVEDRTRTLLVGRSKEKFQPCTTWLVHCMPTEHDSDDAESAGAPDKPDATFGKVSVDELRIKGVDLWEEFLEMKRQCQELVQELNEKVKRLEDGASGHTSQRADLAEWMRKLSADEVIRPGDIGQVRGERFTREITSEPGGIIFVVSSAPALAFNMPEAPEERAEGVVLAFIGRVPVFCVGDAPLDSFLVPSGLDDGSARAVSWSQLESDESLRDRCFGVVWGHLPPDTDGRPMVLAFVCAHPQQTFGRLRNVEQVAPLRSELVPAPLSGRRPLELRPYQMECLKAGMAENTIVCLDTGLGKTPIAVKLVDHFLAAATEASDGSKVLFIVPTVVLVEQQARVCRQYSANARCVTELCGNRLGGWTQASWDLCIQTSDVLVGTPAIFADAIITRGYLDLSRFSLIVFDEVHNATGNSPMASLMNDAYWAAKDKGVAVPHILGLTASFVAGAIDDLAGKRQALETLMDSQIFAPEVPVEYCGTPTFHTVAYLPDALENYQELASDKVDVLLSSFEGEPIQVKDRKKIVNHAAHVLVEGGMSAFLFYLGESVAYQLQGIAQNLAEMSDENAKACRHKANHLCKILPELRRRLKEGARGLQEDGQLTSAPFVSAKARRLLELVEDNLKRHANQAQYKGIVFVEQVALSFPLAYLLNQHFERPDCVGAACGVRADVISGVGTMSSSQRSAVLERFKKGEVRILVATAAIEEGLDVSDCQFVVRYSHFNVPKSHIQGTGRARHRKAEIYYFENSPDAECFKAAEMKLVAQDPSLALCEADRTQLARESLRSIEGFYPFGQGSDGGVVNIYNCVQIFTEYCSKVMGQGLNLRQLKIEVYRTEKVRAFPLEEREYLALVRYPSPDGYQEVSFEDVGAHWGDRAVMDVLMPGRALESMADKERHRFLYTVVVRMRLAGYLTDANQPSPRAIVDTKAAVAAISAPDEFNILDRFAPDALDQRFGSSVSISAPALEPDMAEAGMPPPPPTTENHKGKLMEKAVKLWKTSDGVRFQTQVSGQPPTQIFQATVTLLPLGEDCKFTGAQASTKIKAEQAAAAAAMPRMDAEIAWPLATKPAT</sequence>
<keyword evidence="3" id="KW-0067">ATP-binding</keyword>
<feature type="domain" description="Helicase C-terminal" evidence="7">
    <location>
        <begin position="877"/>
        <end position="1043"/>
    </location>
</feature>
<dbReference type="InterPro" id="IPR011545">
    <property type="entry name" value="DEAD/DEAH_box_helicase_dom"/>
</dbReference>
<evidence type="ECO:0000256" key="3">
    <source>
        <dbReference type="ARBA" id="ARBA00022840"/>
    </source>
</evidence>
<evidence type="ECO:0000256" key="1">
    <source>
        <dbReference type="ARBA" id="ARBA00022741"/>
    </source>
</evidence>
<keyword evidence="2" id="KW-0378">Hydrolase</keyword>
<feature type="compositionally biased region" description="Polar residues" evidence="5">
    <location>
        <begin position="183"/>
        <end position="196"/>
    </location>
</feature>
<dbReference type="PANTHER" id="PTHR14074:SF16">
    <property type="entry name" value="ANTIVIRAL INNATE IMMUNE RESPONSE RECEPTOR RIG-I"/>
    <property type="match status" value="1"/>
</dbReference>
<dbReference type="InterPro" id="IPR002464">
    <property type="entry name" value="DNA/RNA_helicase_DEAH_CS"/>
</dbReference>
<dbReference type="InterPro" id="IPR027417">
    <property type="entry name" value="P-loop_NTPase"/>
</dbReference>
<reference evidence="9" key="1">
    <citation type="journal article" date="2015" name="PLoS Genet.">
        <title>Genome Sequence and Transcriptome Analyses of Chrysochromulina tobin: Metabolic Tools for Enhanced Algal Fitness in the Prominent Order Prymnesiales (Haptophyceae).</title>
        <authorList>
            <person name="Hovde B.T."/>
            <person name="Deodato C.R."/>
            <person name="Hunsperger H.M."/>
            <person name="Ryken S.A."/>
            <person name="Yost W."/>
            <person name="Jha R.K."/>
            <person name="Patterson J."/>
            <person name="Monnat R.J. Jr."/>
            <person name="Barlow S.B."/>
            <person name="Starkenburg S.R."/>
            <person name="Cattolico R.A."/>
        </authorList>
    </citation>
    <scope>NUCLEOTIDE SEQUENCE</scope>
    <source>
        <strain evidence="9">CCMP291</strain>
    </source>
</reference>
<feature type="domain" description="Helicase ATP-binding" evidence="6">
    <location>
        <begin position="542"/>
        <end position="723"/>
    </location>
</feature>
<organism evidence="8 9">
    <name type="scientific">Chrysochromulina tobinii</name>
    <dbReference type="NCBI Taxonomy" id="1460289"/>
    <lineage>
        <taxon>Eukaryota</taxon>
        <taxon>Haptista</taxon>
        <taxon>Haptophyta</taxon>
        <taxon>Prymnesiophyceae</taxon>
        <taxon>Prymnesiales</taxon>
        <taxon>Chrysochromulinaceae</taxon>
        <taxon>Chrysochromulina</taxon>
    </lineage>
</organism>
<protein>
    <submittedName>
        <fullName evidence="8">Dicer-like protein</fullName>
    </submittedName>
</protein>
<dbReference type="InterPro" id="IPR051363">
    <property type="entry name" value="RLR_Helicase"/>
</dbReference>
<feature type="coiled-coil region" evidence="4">
    <location>
        <begin position="329"/>
        <end position="360"/>
    </location>
</feature>
<feature type="region of interest" description="Disordered" evidence="5">
    <location>
        <begin position="33"/>
        <end position="62"/>
    </location>
</feature>
<dbReference type="OrthoDB" id="444611at2759"/>
<dbReference type="GO" id="GO:0003676">
    <property type="term" value="F:nucleic acid binding"/>
    <property type="evidence" value="ECO:0007669"/>
    <property type="project" value="InterPro"/>
</dbReference>